<dbReference type="PANTHER" id="PTHR45690">
    <property type="entry name" value="NACHT, LRR AND PYD DOMAINS-CONTAINING PROTEIN 12"/>
    <property type="match status" value="1"/>
</dbReference>
<dbReference type="InterPro" id="IPR004020">
    <property type="entry name" value="DAPIN"/>
</dbReference>
<dbReference type="Proteomes" id="UP000189704">
    <property type="component" value="Unplaced"/>
</dbReference>
<keyword evidence="5" id="KW-0067">ATP-binding</keyword>
<protein>
    <submittedName>
        <fullName evidence="9">NACHT, LRR and PYD domains-containing protein 8</fullName>
    </submittedName>
</protein>
<dbReference type="CDD" id="cd08320">
    <property type="entry name" value="Pyrin_NALPs"/>
    <property type="match status" value="1"/>
</dbReference>
<dbReference type="SMART" id="SM00368">
    <property type="entry name" value="LRR_RI"/>
    <property type="match status" value="6"/>
</dbReference>
<dbReference type="GO" id="GO:0005524">
    <property type="term" value="F:ATP binding"/>
    <property type="evidence" value="ECO:0007669"/>
    <property type="project" value="UniProtKB-KW"/>
</dbReference>
<comment type="similarity">
    <text evidence="1">Belongs to the NLRP family.</text>
</comment>
<dbReference type="SUPFAM" id="SSF52047">
    <property type="entry name" value="RNI-like"/>
    <property type="match status" value="1"/>
</dbReference>
<keyword evidence="3" id="KW-0677">Repeat</keyword>
<dbReference type="InterPro" id="IPR001611">
    <property type="entry name" value="Leu-rich_rpt"/>
</dbReference>
<dbReference type="PANTHER" id="PTHR45690:SF8">
    <property type="entry name" value="NACHT, LRR AND PYD DOMAINS-CONTAINING PROTEIN 8"/>
    <property type="match status" value="1"/>
</dbReference>
<dbReference type="CTD" id="126205"/>
<dbReference type="SUPFAM" id="SSF47986">
    <property type="entry name" value="DEATH domain"/>
    <property type="match status" value="1"/>
</dbReference>
<evidence type="ECO:0000256" key="5">
    <source>
        <dbReference type="ARBA" id="ARBA00022840"/>
    </source>
</evidence>
<dbReference type="GeneID" id="103269016"/>
<evidence type="ECO:0000256" key="1">
    <source>
        <dbReference type="ARBA" id="ARBA00008665"/>
    </source>
</evidence>
<dbReference type="GO" id="GO:0050727">
    <property type="term" value="P:regulation of inflammatory response"/>
    <property type="evidence" value="ECO:0007669"/>
    <property type="project" value="TreeGrafter"/>
</dbReference>
<reference evidence="9" key="1">
    <citation type="submission" date="2025-08" db="UniProtKB">
        <authorList>
            <consortium name="RefSeq"/>
        </authorList>
    </citation>
    <scope>IDENTIFICATION</scope>
</reference>
<dbReference type="Pfam" id="PF13516">
    <property type="entry name" value="LRR_6"/>
    <property type="match status" value="3"/>
</dbReference>
<feature type="domain" description="NACHT" evidence="7">
    <location>
        <begin position="201"/>
        <end position="332"/>
    </location>
</feature>
<dbReference type="GO" id="GO:0005737">
    <property type="term" value="C:cytoplasm"/>
    <property type="evidence" value="ECO:0007669"/>
    <property type="project" value="TreeGrafter"/>
</dbReference>
<dbReference type="InterPro" id="IPR011029">
    <property type="entry name" value="DEATH-like_dom_sf"/>
</dbReference>
<keyword evidence="2" id="KW-0433">Leucine-rich repeat</keyword>
<evidence type="ECO:0000256" key="3">
    <source>
        <dbReference type="ARBA" id="ARBA00022737"/>
    </source>
</evidence>
<dbReference type="Gene3D" id="3.40.50.300">
    <property type="entry name" value="P-loop containing nucleotide triphosphate hydrolases"/>
    <property type="match status" value="1"/>
</dbReference>
<evidence type="ECO:0000256" key="2">
    <source>
        <dbReference type="ARBA" id="ARBA00022614"/>
    </source>
</evidence>
<dbReference type="KEGG" id="csyr:103269016"/>
<feature type="domain" description="Pyrin" evidence="6">
    <location>
        <begin position="38"/>
        <end position="120"/>
    </location>
</feature>
<dbReference type="RefSeq" id="XP_008064790.1">
    <property type="nucleotide sequence ID" value="XM_008066599.1"/>
</dbReference>
<evidence type="ECO:0000256" key="4">
    <source>
        <dbReference type="ARBA" id="ARBA00022741"/>
    </source>
</evidence>
<keyword evidence="8" id="KW-1185">Reference proteome</keyword>
<dbReference type="InterPro" id="IPR041075">
    <property type="entry name" value="NOD1/2_WH"/>
</dbReference>
<dbReference type="Pfam" id="PF17776">
    <property type="entry name" value="NLRC4_HD2"/>
    <property type="match status" value="1"/>
</dbReference>
<evidence type="ECO:0000313" key="8">
    <source>
        <dbReference type="Proteomes" id="UP000189704"/>
    </source>
</evidence>
<dbReference type="Pfam" id="PF17779">
    <property type="entry name" value="WHD_NOD2"/>
    <property type="match status" value="1"/>
</dbReference>
<dbReference type="OrthoDB" id="120976at2759"/>
<name>A0A1U7U3W6_CARSF</name>
<evidence type="ECO:0000313" key="9">
    <source>
        <dbReference type="RefSeq" id="XP_008064790.1"/>
    </source>
</evidence>
<evidence type="ECO:0000259" key="6">
    <source>
        <dbReference type="PROSITE" id="PS50824"/>
    </source>
</evidence>
<dbReference type="Pfam" id="PF02758">
    <property type="entry name" value="PYRIN"/>
    <property type="match status" value="1"/>
</dbReference>
<dbReference type="InterPro" id="IPR041267">
    <property type="entry name" value="NLRP_HD2"/>
</dbReference>
<organism evidence="8 9">
    <name type="scientific">Carlito syrichta</name>
    <name type="common">Philippine tarsier</name>
    <name type="synonym">Tarsius syrichta</name>
    <dbReference type="NCBI Taxonomy" id="1868482"/>
    <lineage>
        <taxon>Eukaryota</taxon>
        <taxon>Metazoa</taxon>
        <taxon>Chordata</taxon>
        <taxon>Craniata</taxon>
        <taxon>Vertebrata</taxon>
        <taxon>Euteleostomi</taxon>
        <taxon>Mammalia</taxon>
        <taxon>Eutheria</taxon>
        <taxon>Euarchontoglires</taxon>
        <taxon>Primates</taxon>
        <taxon>Haplorrhini</taxon>
        <taxon>Tarsiiformes</taxon>
        <taxon>Tarsiidae</taxon>
        <taxon>Carlito</taxon>
    </lineage>
</organism>
<dbReference type="InterPro" id="IPR027417">
    <property type="entry name" value="P-loop_NTPase"/>
</dbReference>
<dbReference type="PROSITE" id="PS50824">
    <property type="entry name" value="DAPIN"/>
    <property type="match status" value="1"/>
</dbReference>
<dbReference type="SMART" id="SM01289">
    <property type="entry name" value="PYRIN"/>
    <property type="match status" value="1"/>
</dbReference>
<proteinExistence type="inferred from homology"/>
<dbReference type="SUPFAM" id="SSF52540">
    <property type="entry name" value="P-loop containing nucleoside triphosphate hydrolases"/>
    <property type="match status" value="1"/>
</dbReference>
<dbReference type="InterPro" id="IPR050637">
    <property type="entry name" value="NLRP_innate_immun_reg"/>
</dbReference>
<dbReference type="PROSITE" id="PS50837">
    <property type="entry name" value="NACHT"/>
    <property type="match status" value="1"/>
</dbReference>
<dbReference type="Gene3D" id="1.10.533.10">
    <property type="entry name" value="Death Domain, Fas"/>
    <property type="match status" value="1"/>
</dbReference>
<dbReference type="AlphaFoldDB" id="A0A1U7U3W6"/>
<gene>
    <name evidence="9" type="primary">NLRP8</name>
</gene>
<dbReference type="Pfam" id="PF05729">
    <property type="entry name" value="NACHT"/>
    <property type="match status" value="1"/>
</dbReference>
<evidence type="ECO:0000259" key="7">
    <source>
        <dbReference type="PROSITE" id="PS50837"/>
    </source>
</evidence>
<dbReference type="InterPro" id="IPR007111">
    <property type="entry name" value="NACHT_NTPase"/>
</dbReference>
<accession>A0A1U7U3W6</accession>
<dbReference type="InterPro" id="IPR032675">
    <property type="entry name" value="LRR_dom_sf"/>
</dbReference>
<sequence length="1044" mass="120274">MSNANPSSDSPSPFSTYTSCVPSSALSCRPCSPCENGVMLYMSSIHKEELPRFKQWLVNEFHPSSAHTTWDQLRAANWAEVVHFLIEHFPGRRAWDVTYSIFTKMNQRNLCFLVQKELHALLPNLKPEDSNSRETQMNLKEEESDKMRKYKSDVIKKYFNVWDNTTWPGNHRDFLFQNVYRHEMYLPCLFLPKRPHGRQPKTVVIQGVPGIGKTTLAKRVMLEWARNRFYPHKFRFAFYFHCQEVNQPVEQSFSELIAHKWPGLQDLVSEIMSKPDQLLLLFDGFEELTSTLVGRLDDLSEDYNRKLPGSILLCSLLSKRMLPEATLLVMIRFTSWQTCMPLLKYPSLVTLTGFNKMEKVKYFKVFFGNTREGDVALSFAMENTILFSMCRIPVVCWMVCSCLKEQMKRRKSLAEACPNATAVFTQYLSSLFSSTENISNKIHQEQLEGLCHLAAEGMWRKKWVFVKKDLGKAKMDEAGLAIFASMNILRRLQGDEDRYAFVLLIFQEFFAALFYILCFPQRLKNFHVLDRMSIQHLVASPGGNKNYLAHMGLFLFGLFNEACMFIVEQSFRCRVSLGNKKKLLKVVPLLYEYNPPSPCCGVPQLFYYLHEAQGDAFVSEALHGYHQATLRINKNRDMQVAAYCLKHCQHLQQMELTVTLNFTKVEKLDPGFHFDSEAQESEKLYHWWQDLCSVFTTNENLEVLLVTNSILEDRSVKVLAGALKHPWCKLQKLLIKHVNCAMLNKDLVHVLVESQHLRYLEIRLTEVEHTTVTLLSRALQSPQCQLQCLRLEDCLATSRSWIALVCGLQGNTHLKTLMLRKISLEPFGAYCPSMAQLERLSMENCNLTQHTCERLATFLRDSTMLTHLSLAENALTDEGAKHIWNTLRDLRCPLQRMVLRECNLTSNCCEDLVSVLQTNKTLKSLDLSFNNLKDDGVIVLCVTLRNHDCRLKILELEACLLTSVCCQVIASMLFSNQSLTYLDLSKNDFGIHGILTLCEALENQEQREDVILVKKESGEVDMMTRLEGPALGRDFLRVIQDWDS</sequence>
<dbReference type="Gene3D" id="3.80.10.10">
    <property type="entry name" value="Ribonuclease Inhibitor"/>
    <property type="match status" value="1"/>
</dbReference>
<keyword evidence="4" id="KW-0547">Nucleotide-binding</keyword>